<dbReference type="Pfam" id="PF01740">
    <property type="entry name" value="STAS"/>
    <property type="match status" value="1"/>
</dbReference>
<proteinExistence type="inferred from homology"/>
<dbReference type="NCBIfam" id="TIGR00377">
    <property type="entry name" value="ant_ant_sig"/>
    <property type="match status" value="1"/>
</dbReference>
<comment type="caution">
    <text evidence="5">The sequence shown here is derived from an EMBL/GenBank/DDBJ whole genome shotgun (WGS) entry which is preliminary data.</text>
</comment>
<feature type="domain" description="STAS" evidence="4">
    <location>
        <begin position="41"/>
        <end position="150"/>
    </location>
</feature>
<accession>A0ABN2D9J8</accession>
<organism evidence="5 6">
    <name type="scientific">Kribbella karoonensis</name>
    <dbReference type="NCBI Taxonomy" id="324851"/>
    <lineage>
        <taxon>Bacteria</taxon>
        <taxon>Bacillati</taxon>
        <taxon>Actinomycetota</taxon>
        <taxon>Actinomycetes</taxon>
        <taxon>Propionibacteriales</taxon>
        <taxon>Kribbellaceae</taxon>
        <taxon>Kribbella</taxon>
    </lineage>
</organism>
<dbReference type="PANTHER" id="PTHR33495">
    <property type="entry name" value="ANTI-SIGMA FACTOR ANTAGONIST TM_1081-RELATED-RELATED"/>
    <property type="match status" value="1"/>
</dbReference>
<evidence type="ECO:0000259" key="4">
    <source>
        <dbReference type="PROSITE" id="PS50801"/>
    </source>
</evidence>
<dbReference type="CDD" id="cd07043">
    <property type="entry name" value="STAS_anti-anti-sigma_factors"/>
    <property type="match status" value="1"/>
</dbReference>
<dbReference type="PANTHER" id="PTHR33495:SF13">
    <property type="entry name" value="ANTI-SIGMA-F FACTOR ANTAGONIST RSFB"/>
    <property type="match status" value="1"/>
</dbReference>
<dbReference type="PROSITE" id="PS50801">
    <property type="entry name" value="STAS"/>
    <property type="match status" value="1"/>
</dbReference>
<dbReference type="EMBL" id="BAAAND010000002">
    <property type="protein sequence ID" value="GAA1572502.1"/>
    <property type="molecule type" value="Genomic_DNA"/>
</dbReference>
<dbReference type="InterPro" id="IPR036513">
    <property type="entry name" value="STAS_dom_sf"/>
</dbReference>
<dbReference type="InterPro" id="IPR002645">
    <property type="entry name" value="STAS_dom"/>
</dbReference>
<reference evidence="5 6" key="1">
    <citation type="journal article" date="2019" name="Int. J. Syst. Evol. Microbiol.">
        <title>The Global Catalogue of Microorganisms (GCM) 10K type strain sequencing project: providing services to taxonomists for standard genome sequencing and annotation.</title>
        <authorList>
            <consortium name="The Broad Institute Genomics Platform"/>
            <consortium name="The Broad Institute Genome Sequencing Center for Infectious Disease"/>
            <person name="Wu L."/>
            <person name="Ma J."/>
        </authorList>
    </citation>
    <scope>NUCLEOTIDE SEQUENCE [LARGE SCALE GENOMIC DNA]</scope>
    <source>
        <strain evidence="5 6">JCM 14304</strain>
    </source>
</reference>
<dbReference type="Gene3D" id="3.30.750.24">
    <property type="entry name" value="STAS domain"/>
    <property type="match status" value="1"/>
</dbReference>
<name>A0ABN2D9J8_9ACTN</name>
<dbReference type="SUPFAM" id="SSF52091">
    <property type="entry name" value="SpoIIaa-like"/>
    <property type="match status" value="1"/>
</dbReference>
<dbReference type="Proteomes" id="UP001500190">
    <property type="component" value="Unassembled WGS sequence"/>
</dbReference>
<evidence type="ECO:0000256" key="2">
    <source>
        <dbReference type="RuleBase" id="RU003749"/>
    </source>
</evidence>
<keyword evidence="6" id="KW-1185">Reference proteome</keyword>
<comment type="similarity">
    <text evidence="1 2">Belongs to the anti-sigma-factor antagonist family.</text>
</comment>
<dbReference type="InterPro" id="IPR003658">
    <property type="entry name" value="Anti-sigma_ant"/>
</dbReference>
<evidence type="ECO:0000313" key="5">
    <source>
        <dbReference type="EMBL" id="GAA1572502.1"/>
    </source>
</evidence>
<evidence type="ECO:0000256" key="3">
    <source>
        <dbReference type="SAM" id="MobiDB-lite"/>
    </source>
</evidence>
<protein>
    <recommendedName>
        <fullName evidence="2">Anti-sigma factor antagonist</fullName>
    </recommendedName>
</protein>
<feature type="region of interest" description="Disordered" evidence="3">
    <location>
        <begin position="1"/>
        <end position="32"/>
    </location>
</feature>
<evidence type="ECO:0000313" key="6">
    <source>
        <dbReference type="Proteomes" id="UP001500190"/>
    </source>
</evidence>
<sequence>MGAGQFHFRQDPRSWRYPGGDTRVTSQPEPRDGDMIKTTFDALTEELQPGVLLIRMSGEIDIASTEFAAEAIRAAVAPPARLVLIDLSAVTFCSSAGLGNLVEARNLAGQHDITLALVGVGRPVDRPLSVTGLGGQFRIYGTAAEALADL</sequence>
<evidence type="ECO:0000256" key="1">
    <source>
        <dbReference type="ARBA" id="ARBA00009013"/>
    </source>
</evidence>
<gene>
    <name evidence="5" type="ORF">GCM10009742_14090</name>
</gene>